<keyword evidence="3" id="KW-0539">Nucleus</keyword>
<dbReference type="Pfam" id="PF02847">
    <property type="entry name" value="MA3"/>
    <property type="match status" value="1"/>
</dbReference>
<evidence type="ECO:0000259" key="5">
    <source>
        <dbReference type="PROSITE" id="PS51366"/>
    </source>
</evidence>
<dbReference type="SMART" id="SM00544">
    <property type="entry name" value="MA3"/>
    <property type="match status" value="1"/>
</dbReference>
<comment type="subcellular location">
    <subcellularLocation>
        <location evidence="1">Nucleus</location>
        <location evidence="1">Nucleolus</location>
    </subcellularLocation>
</comment>
<dbReference type="PANTHER" id="PTHR18034">
    <property type="entry name" value="CELL CYCLE CONTROL PROTEIN CWF22-RELATED"/>
    <property type="match status" value="1"/>
</dbReference>
<feature type="compositionally biased region" description="Acidic residues" evidence="4">
    <location>
        <begin position="170"/>
        <end position="180"/>
    </location>
</feature>
<feature type="compositionally biased region" description="Acidic residues" evidence="4">
    <location>
        <begin position="202"/>
        <end position="259"/>
    </location>
</feature>
<proteinExistence type="inferred from homology"/>
<feature type="compositionally biased region" description="Acidic residues" evidence="4">
    <location>
        <begin position="294"/>
        <end position="313"/>
    </location>
</feature>
<feature type="compositionally biased region" description="Basic and acidic residues" evidence="4">
    <location>
        <begin position="260"/>
        <end position="284"/>
    </location>
</feature>
<dbReference type="InterPro" id="IPR016024">
    <property type="entry name" value="ARM-type_fold"/>
</dbReference>
<dbReference type="SMART" id="SM00543">
    <property type="entry name" value="MIF4G"/>
    <property type="match status" value="1"/>
</dbReference>
<dbReference type="Gene3D" id="1.25.40.180">
    <property type="match status" value="1"/>
</dbReference>
<dbReference type="EMBL" id="JAHIBW010000003">
    <property type="protein sequence ID" value="KAG7312033.1"/>
    <property type="molecule type" value="Genomic_DNA"/>
</dbReference>
<dbReference type="InterPro" id="IPR003891">
    <property type="entry name" value="Initiation_fac_eIF4g_MI"/>
</dbReference>
<feature type="region of interest" description="Disordered" evidence="4">
    <location>
        <begin position="168"/>
        <end position="338"/>
    </location>
</feature>
<dbReference type="InterPro" id="IPR003890">
    <property type="entry name" value="MIF4G-like_typ-3"/>
</dbReference>
<comment type="similarity">
    <text evidence="2">Belongs to the CWC22 family.</text>
</comment>
<evidence type="ECO:0000256" key="3">
    <source>
        <dbReference type="ARBA" id="ARBA00023242"/>
    </source>
</evidence>
<feature type="region of interest" description="Disordered" evidence="4">
    <location>
        <begin position="1"/>
        <end position="53"/>
    </location>
</feature>
<gene>
    <name evidence="6" type="ORF">JYU34_001473</name>
</gene>
<dbReference type="Proteomes" id="UP000823941">
    <property type="component" value="Chromosome 3"/>
</dbReference>
<accession>A0ABQ7R441</accession>
<dbReference type="InterPro" id="IPR050781">
    <property type="entry name" value="CWC22_splicing_factor"/>
</dbReference>
<feature type="compositionally biased region" description="Basic residues" evidence="4">
    <location>
        <begin position="17"/>
        <end position="39"/>
    </location>
</feature>
<evidence type="ECO:0000256" key="2">
    <source>
        <dbReference type="ARBA" id="ARBA00006856"/>
    </source>
</evidence>
<dbReference type="Pfam" id="PF02854">
    <property type="entry name" value="MIF4G"/>
    <property type="match status" value="1"/>
</dbReference>
<evidence type="ECO:0000256" key="1">
    <source>
        <dbReference type="ARBA" id="ARBA00004604"/>
    </source>
</evidence>
<evidence type="ECO:0000313" key="6">
    <source>
        <dbReference type="EMBL" id="KAG7312033.1"/>
    </source>
</evidence>
<comment type="caution">
    <text evidence="6">The sequence shown here is derived from an EMBL/GenBank/DDBJ whole genome shotgun (WGS) entry which is preliminary data.</text>
</comment>
<sequence length="880" mass="100750">MKKNKNTPRPNFPNTRKALRKQKRKEKKVKRVQHYSKKKNAPEQGNFTPGRFVKRPAEVAEDVKEVHIKKKKQKTAPLTALDILSNQRKKDIKETDKLKLQMEDQRKRIFQQANDDEDKIIKKLEKQLGLNKTKNKNNFFADDGLDYLLEICDRTTSEQIVAAEKHLANVEDESDFDEDLATVTGKEISSKKKKKTTKDESQSEAEEDEGSEDDLSDEDEEIQDDDDDDELSGAESAEDSEDIEGASELSDVDDEEEEEPPRKLSKKEEKSKKDKKSNVTEKGKAGKQQTNNNIDDDDDLMSGEEIENPFSDDEVSHLSGDDEDFSDTENNKATVVNDEKPDVWEDIYGRKRDKEGNIIKEEKGVYIPPHLRDKDSSSDKELAQLKRQIKSVLNKLAGTNLHWACTSIENLYSNNSRHSVNSCLATLWLEATAPAQAAPPRLVAEHAALLAALHANVGQEVGAHFLQILVKKCDELMMDPTPVEDKTLDNLICCLSHMYGFKMYQADLLYDILNRLLEDLTEKNIECILVCLRTVGGVLRKEQPLALKTFIQNTQNKIGDINPTLRTRLSFLQEVLLAVKNNNLTKIPNYDPTYAEQLKKTIRTVIRKGNYVTTLNIRLDDLLKADERGKWWVVGSAWEGAARPDAPVPAAPAQDQKLLELARKQRMNTDVRRSIFCIIMAAEDYMDAFEKLEHLTLKGPQQREIVHVLLACCLQERRYNPYYALLAHTLCERDRKYQLSIQFAVWDKIKDLESLSKVGLANLAQLLTHLIMEKSLPLSILKVIEFSDLNKTTVRFMRQILLAIIMNEDLQASLEVFHRIAKSPKLHMFRESLRLFIQHFLVRNAGKKTTVLSDKEMEVLKQRTVEVDKMLTVHESKMRF</sequence>
<feature type="domain" description="MI" evidence="5">
    <location>
        <begin position="670"/>
        <end position="786"/>
    </location>
</feature>
<organism evidence="6 7">
    <name type="scientific">Plutella xylostella</name>
    <name type="common">Diamondback moth</name>
    <name type="synonym">Plutella maculipennis</name>
    <dbReference type="NCBI Taxonomy" id="51655"/>
    <lineage>
        <taxon>Eukaryota</taxon>
        <taxon>Metazoa</taxon>
        <taxon>Ecdysozoa</taxon>
        <taxon>Arthropoda</taxon>
        <taxon>Hexapoda</taxon>
        <taxon>Insecta</taxon>
        <taxon>Pterygota</taxon>
        <taxon>Neoptera</taxon>
        <taxon>Endopterygota</taxon>
        <taxon>Lepidoptera</taxon>
        <taxon>Glossata</taxon>
        <taxon>Ditrysia</taxon>
        <taxon>Yponomeutoidea</taxon>
        <taxon>Plutellidae</taxon>
        <taxon>Plutella</taxon>
    </lineage>
</organism>
<evidence type="ECO:0000313" key="7">
    <source>
        <dbReference type="Proteomes" id="UP000823941"/>
    </source>
</evidence>
<reference evidence="6 7" key="1">
    <citation type="submission" date="2021-06" db="EMBL/GenBank/DDBJ databases">
        <title>A haploid diamondback moth (Plutella xylostella L.) genome assembly resolves 31 chromosomes and identifies a diamide resistance mutation.</title>
        <authorList>
            <person name="Ward C.M."/>
            <person name="Perry K.D."/>
            <person name="Baker G."/>
            <person name="Powis K."/>
            <person name="Heckel D.G."/>
            <person name="Baxter S.W."/>
        </authorList>
    </citation>
    <scope>NUCLEOTIDE SEQUENCE [LARGE SCALE GENOMIC DNA]</scope>
    <source>
        <strain evidence="6 7">LV</strain>
        <tissue evidence="6">Single pupa</tissue>
    </source>
</reference>
<dbReference type="PROSITE" id="PS51366">
    <property type="entry name" value="MI"/>
    <property type="match status" value="1"/>
</dbReference>
<keyword evidence="7" id="KW-1185">Reference proteome</keyword>
<evidence type="ECO:0000256" key="4">
    <source>
        <dbReference type="SAM" id="MobiDB-lite"/>
    </source>
</evidence>
<protein>
    <recommendedName>
        <fullName evidence="5">MI domain-containing protein</fullName>
    </recommendedName>
</protein>
<dbReference type="PANTHER" id="PTHR18034:SF4">
    <property type="entry name" value="NUCLEOLAR MIF4G DOMAIN-CONTAINING PROTEIN 1"/>
    <property type="match status" value="1"/>
</dbReference>
<name>A0ABQ7R441_PLUXY</name>
<dbReference type="SUPFAM" id="SSF48371">
    <property type="entry name" value="ARM repeat"/>
    <property type="match status" value="1"/>
</dbReference>